<feature type="domain" description="Cytidyltransferase-like" evidence="12">
    <location>
        <begin position="387"/>
        <end position="485"/>
    </location>
</feature>
<evidence type="ECO:0000259" key="11">
    <source>
        <dbReference type="Pfam" id="PF00294"/>
    </source>
</evidence>
<dbReference type="SUPFAM" id="SSF52374">
    <property type="entry name" value="Nucleotidylyl transferase"/>
    <property type="match status" value="1"/>
</dbReference>
<keyword evidence="7" id="KW-0067">ATP-binding</keyword>
<evidence type="ECO:0000313" key="14">
    <source>
        <dbReference type="Proteomes" id="UP001597145"/>
    </source>
</evidence>
<dbReference type="Gene3D" id="3.40.50.620">
    <property type="entry name" value="HUPs"/>
    <property type="match status" value="1"/>
</dbReference>
<proteinExistence type="predicted"/>
<comment type="pathway">
    <text evidence="1">Bacterial outer membrane biogenesis; LPS core biosynthesis.</text>
</comment>
<dbReference type="NCBIfam" id="TIGR02199">
    <property type="entry name" value="rfaE_dom_II"/>
    <property type="match status" value="1"/>
</dbReference>
<evidence type="ECO:0000256" key="2">
    <source>
        <dbReference type="ARBA" id="ARBA00012519"/>
    </source>
</evidence>
<dbReference type="InterPro" id="IPR011611">
    <property type="entry name" value="PfkB_dom"/>
</dbReference>
<dbReference type="Gene3D" id="3.40.1190.20">
    <property type="match status" value="1"/>
</dbReference>
<evidence type="ECO:0000256" key="7">
    <source>
        <dbReference type="ARBA" id="ARBA00022840"/>
    </source>
</evidence>
<evidence type="ECO:0000256" key="1">
    <source>
        <dbReference type="ARBA" id="ARBA00004713"/>
    </source>
</evidence>
<dbReference type="SUPFAM" id="SSF53613">
    <property type="entry name" value="Ribokinase-like"/>
    <property type="match status" value="1"/>
</dbReference>
<evidence type="ECO:0000256" key="6">
    <source>
        <dbReference type="ARBA" id="ARBA00022777"/>
    </source>
</evidence>
<name>A0ABW4FTS7_9PSEU</name>
<dbReference type="PANTHER" id="PTHR46969">
    <property type="entry name" value="BIFUNCTIONAL PROTEIN HLDE"/>
    <property type="match status" value="1"/>
</dbReference>
<dbReference type="Pfam" id="PF00294">
    <property type="entry name" value="PfkB"/>
    <property type="match status" value="1"/>
</dbReference>
<reference evidence="14" key="1">
    <citation type="journal article" date="2019" name="Int. J. Syst. Evol. Microbiol.">
        <title>The Global Catalogue of Microorganisms (GCM) 10K type strain sequencing project: providing services to taxonomists for standard genome sequencing and annotation.</title>
        <authorList>
            <consortium name="The Broad Institute Genomics Platform"/>
            <consortium name="The Broad Institute Genome Sequencing Center for Infectious Disease"/>
            <person name="Wu L."/>
            <person name="Ma J."/>
        </authorList>
    </citation>
    <scope>NUCLEOTIDE SEQUENCE [LARGE SCALE GENOMIC DNA]</scope>
    <source>
        <strain evidence="14">JCM 12165</strain>
    </source>
</reference>
<feature type="domain" description="Carbohydrate kinase PfkB" evidence="11">
    <location>
        <begin position="33"/>
        <end position="348"/>
    </location>
</feature>
<dbReference type="Pfam" id="PF01467">
    <property type="entry name" value="CTP_transf_like"/>
    <property type="match status" value="1"/>
</dbReference>
<keyword evidence="14" id="KW-1185">Reference proteome</keyword>
<evidence type="ECO:0000259" key="12">
    <source>
        <dbReference type="Pfam" id="PF01467"/>
    </source>
</evidence>
<organism evidence="13 14">
    <name type="scientific">Pseudonocardia aurantiaca</name>
    <dbReference type="NCBI Taxonomy" id="75290"/>
    <lineage>
        <taxon>Bacteria</taxon>
        <taxon>Bacillati</taxon>
        <taxon>Actinomycetota</taxon>
        <taxon>Actinomycetes</taxon>
        <taxon>Pseudonocardiales</taxon>
        <taxon>Pseudonocardiaceae</taxon>
        <taxon>Pseudonocardia</taxon>
    </lineage>
</organism>
<dbReference type="EC" id="2.7.7.70" evidence="2"/>
<evidence type="ECO:0000256" key="9">
    <source>
        <dbReference type="ARBA" id="ARBA00023277"/>
    </source>
</evidence>
<evidence type="ECO:0000256" key="10">
    <source>
        <dbReference type="ARBA" id="ARBA00047428"/>
    </source>
</evidence>
<dbReference type="InterPro" id="IPR002173">
    <property type="entry name" value="Carboh/pur_kinase_PfkB_CS"/>
</dbReference>
<dbReference type="PANTHER" id="PTHR46969:SF1">
    <property type="entry name" value="BIFUNCTIONAL PROTEIN HLDE"/>
    <property type="match status" value="1"/>
</dbReference>
<comment type="caution">
    <text evidence="13">The sequence shown here is derived from an EMBL/GenBank/DDBJ whole genome shotgun (WGS) entry which is preliminary data.</text>
</comment>
<dbReference type="InterPro" id="IPR011914">
    <property type="entry name" value="RfaE_dom_II"/>
</dbReference>
<keyword evidence="3" id="KW-0808">Transferase</keyword>
<dbReference type="Proteomes" id="UP001597145">
    <property type="component" value="Unassembled WGS sequence"/>
</dbReference>
<dbReference type="NCBIfam" id="TIGR00125">
    <property type="entry name" value="cyt_tran_rel"/>
    <property type="match status" value="1"/>
</dbReference>
<dbReference type="InterPro" id="IPR004821">
    <property type="entry name" value="Cyt_trans-like"/>
</dbReference>
<sequence length="519" mass="53054">MDRPVDPLTAPIAVARPVPAALAGHIAERAPRIVVVGDALLDEWLSGPARRLGRDGPVPVVELAESRSAPGGAGNVAANLAALGASVELVAVLGTDADAATLCGLLQDAGVRTAHCVTEPGRRTAVKRRLVSAGQAVARYDDGPDAPPAPSTRAAVAGALGTAVHSGVDAVLVADYGLGAAAAEVRAALEALRPNVPLLVVDARSPAAWARLCPDVITPNAAEAVALIAAEPAVPVPAPLHAPPVSPASARTEWALRDRHALVAAAGGADVLVTLDIDGALWLPADPGAEPQLTTARPGAMARACGAGDTFAAAYTAALAAGIPAEGALVLAQSAADVVVDQDGTAVCSTGALTARLAAADRGGLLTHRDLLAIVADQRRRGQRIVFTNGCFDVLHRGHVAYLRQARALGDVLIVALNSDESVSRLKGPERPVNPLEDRAGVVGAIDCVDLVTAFTQDTPARLIEMVRPDVYTKGGDYTPQMLPETPIVERLGGEVRVLDYLSDHSTTAIVGRIRAGRS</sequence>
<dbReference type="InterPro" id="IPR029056">
    <property type="entry name" value="Ribokinase-like"/>
</dbReference>
<keyword evidence="5" id="KW-0547">Nucleotide-binding</keyword>
<accession>A0ABW4FTS7</accession>
<dbReference type="EMBL" id="JBHUCP010000026">
    <property type="protein sequence ID" value="MFD1533670.1"/>
    <property type="molecule type" value="Genomic_DNA"/>
</dbReference>
<dbReference type="InterPro" id="IPR014729">
    <property type="entry name" value="Rossmann-like_a/b/a_fold"/>
</dbReference>
<evidence type="ECO:0000256" key="5">
    <source>
        <dbReference type="ARBA" id="ARBA00022741"/>
    </source>
</evidence>
<keyword evidence="4 13" id="KW-0548">Nucleotidyltransferase</keyword>
<dbReference type="PROSITE" id="PS00583">
    <property type="entry name" value="PFKB_KINASES_1"/>
    <property type="match status" value="1"/>
</dbReference>
<dbReference type="RefSeq" id="WP_343979440.1">
    <property type="nucleotide sequence ID" value="NZ_BAAAJG010000011.1"/>
</dbReference>
<evidence type="ECO:0000256" key="3">
    <source>
        <dbReference type="ARBA" id="ARBA00022679"/>
    </source>
</evidence>
<gene>
    <name evidence="13" type="primary">rfaE2</name>
    <name evidence="13" type="ORF">ACFSCY_30040</name>
</gene>
<keyword evidence="8" id="KW-0511">Multifunctional enzyme</keyword>
<keyword evidence="6" id="KW-0418">Kinase</keyword>
<keyword evidence="9" id="KW-0119">Carbohydrate metabolism</keyword>
<protein>
    <recommendedName>
        <fullName evidence="2">D-glycero-beta-D-manno-heptose 1-phosphate adenylyltransferase</fullName>
        <ecNumber evidence="2">2.7.7.70</ecNumber>
    </recommendedName>
</protein>
<evidence type="ECO:0000313" key="13">
    <source>
        <dbReference type="EMBL" id="MFD1533670.1"/>
    </source>
</evidence>
<dbReference type="GO" id="GO:0016779">
    <property type="term" value="F:nucleotidyltransferase activity"/>
    <property type="evidence" value="ECO:0007669"/>
    <property type="project" value="UniProtKB-KW"/>
</dbReference>
<comment type="catalytic activity">
    <reaction evidence="10">
        <text>D-glycero-beta-D-manno-heptose 1-phosphate + ATP + H(+) = ADP-D-glycero-beta-D-manno-heptose + diphosphate</text>
        <dbReference type="Rhea" id="RHEA:27465"/>
        <dbReference type="ChEBI" id="CHEBI:15378"/>
        <dbReference type="ChEBI" id="CHEBI:30616"/>
        <dbReference type="ChEBI" id="CHEBI:33019"/>
        <dbReference type="ChEBI" id="CHEBI:59967"/>
        <dbReference type="ChEBI" id="CHEBI:61593"/>
        <dbReference type="EC" id="2.7.7.70"/>
    </reaction>
</comment>
<evidence type="ECO:0000256" key="8">
    <source>
        <dbReference type="ARBA" id="ARBA00023268"/>
    </source>
</evidence>
<evidence type="ECO:0000256" key="4">
    <source>
        <dbReference type="ARBA" id="ARBA00022695"/>
    </source>
</evidence>